<evidence type="ECO:0000313" key="5">
    <source>
        <dbReference type="Proteomes" id="UP000234483"/>
    </source>
</evidence>
<dbReference type="Proteomes" id="UP000281192">
    <property type="component" value="Chromosome"/>
</dbReference>
<gene>
    <name evidence="3" type="ORF">C1707_08755</name>
    <name evidence="4" type="ORF">CFHF_15675</name>
</gene>
<reference evidence="4 5" key="1">
    <citation type="submission" date="2017-12" db="EMBL/GenBank/DDBJ databases">
        <title>The genome sequence of Caulobacter flavus CGMCC1 15093.</title>
        <authorList>
            <person name="Gao J."/>
            <person name="Mao X."/>
            <person name="Sun J."/>
        </authorList>
    </citation>
    <scope>NUCLEOTIDE SEQUENCE [LARGE SCALE GENOMIC DNA]</scope>
    <source>
        <strain evidence="4 5">CGMCC1 15093</strain>
    </source>
</reference>
<dbReference type="Gene3D" id="3.30.530.20">
    <property type="match status" value="1"/>
</dbReference>
<comment type="similarity">
    <text evidence="1">Belongs to the AHA1 family.</text>
</comment>
<accession>A0A2N5CRI3</accession>
<organism evidence="4 5">
    <name type="scientific">Caulobacter flavus</name>
    <dbReference type="NCBI Taxonomy" id="1679497"/>
    <lineage>
        <taxon>Bacteria</taxon>
        <taxon>Pseudomonadati</taxon>
        <taxon>Pseudomonadota</taxon>
        <taxon>Alphaproteobacteria</taxon>
        <taxon>Caulobacterales</taxon>
        <taxon>Caulobacteraceae</taxon>
        <taxon>Caulobacter</taxon>
    </lineage>
</organism>
<dbReference type="InterPro" id="IPR023393">
    <property type="entry name" value="START-like_dom_sf"/>
</dbReference>
<dbReference type="InterPro" id="IPR013538">
    <property type="entry name" value="ASHA1/2-like_C"/>
</dbReference>
<evidence type="ECO:0000256" key="1">
    <source>
        <dbReference type="ARBA" id="ARBA00006817"/>
    </source>
</evidence>
<dbReference type="Pfam" id="PF08327">
    <property type="entry name" value="AHSA1"/>
    <property type="match status" value="1"/>
</dbReference>
<dbReference type="SUPFAM" id="SSF55961">
    <property type="entry name" value="Bet v1-like"/>
    <property type="match status" value="1"/>
</dbReference>
<evidence type="ECO:0000313" key="3">
    <source>
        <dbReference type="EMBL" id="AYV46339.1"/>
    </source>
</evidence>
<dbReference type="EMBL" id="CP026100">
    <property type="protein sequence ID" value="AYV46339.1"/>
    <property type="molecule type" value="Genomic_DNA"/>
</dbReference>
<protein>
    <submittedName>
        <fullName evidence="4">ATPase</fullName>
    </submittedName>
</protein>
<dbReference type="OrthoDB" id="9806378at2"/>
<dbReference type="KEGG" id="cfh:C1707_08755"/>
<keyword evidence="6" id="KW-1185">Reference proteome</keyword>
<dbReference type="EMBL" id="PJRQ01000032">
    <property type="protein sequence ID" value="PLR12008.1"/>
    <property type="molecule type" value="Genomic_DNA"/>
</dbReference>
<evidence type="ECO:0000313" key="6">
    <source>
        <dbReference type="Proteomes" id="UP000281192"/>
    </source>
</evidence>
<name>A0A2N5CRI3_9CAUL</name>
<dbReference type="AlphaFoldDB" id="A0A2N5CRI3"/>
<dbReference type="Proteomes" id="UP000234483">
    <property type="component" value="Unassembled WGS sequence"/>
</dbReference>
<dbReference type="RefSeq" id="WP_101713936.1">
    <property type="nucleotide sequence ID" value="NZ_CP026100.1"/>
</dbReference>
<reference evidence="3 6" key="2">
    <citation type="submission" date="2018-01" db="EMBL/GenBank/DDBJ databases">
        <title>Complete genome sequence of Caulobacter flavus RHGG3.</title>
        <authorList>
            <person name="Yang E."/>
        </authorList>
    </citation>
    <scope>NUCLEOTIDE SEQUENCE [LARGE SCALE GENOMIC DNA]</scope>
    <source>
        <strain evidence="3 6">RHGG3</strain>
    </source>
</reference>
<evidence type="ECO:0000259" key="2">
    <source>
        <dbReference type="Pfam" id="PF08327"/>
    </source>
</evidence>
<sequence>MSSDANSKTAPLAFQVQLKIRKPIAQVFDAVVDPNKLSGYFLREGSGPLVAGTTVLWRFPEFDERYPVVVREVVAHERIVLEWGSAVAGDPDTRVEMTFTALDEGNTMVRISESGWPHTPEGLKASHGNAGGWMHMMAAMKAYLEYGINLREGGAF</sequence>
<feature type="domain" description="Activator of Hsp90 ATPase homologue 1/2-like C-terminal" evidence="2">
    <location>
        <begin position="23"/>
        <end position="145"/>
    </location>
</feature>
<proteinExistence type="inferred from homology"/>
<evidence type="ECO:0000313" key="4">
    <source>
        <dbReference type="EMBL" id="PLR12008.1"/>
    </source>
</evidence>